<dbReference type="EMBL" id="BGPR01009628">
    <property type="protein sequence ID" value="GBN41233.1"/>
    <property type="molecule type" value="Genomic_DNA"/>
</dbReference>
<organism evidence="1 2">
    <name type="scientific">Araneus ventricosus</name>
    <name type="common">Orbweaver spider</name>
    <name type="synonym">Epeira ventricosa</name>
    <dbReference type="NCBI Taxonomy" id="182803"/>
    <lineage>
        <taxon>Eukaryota</taxon>
        <taxon>Metazoa</taxon>
        <taxon>Ecdysozoa</taxon>
        <taxon>Arthropoda</taxon>
        <taxon>Chelicerata</taxon>
        <taxon>Arachnida</taxon>
        <taxon>Araneae</taxon>
        <taxon>Araneomorphae</taxon>
        <taxon>Entelegynae</taxon>
        <taxon>Araneoidea</taxon>
        <taxon>Araneidae</taxon>
        <taxon>Araneus</taxon>
    </lineage>
</organism>
<reference evidence="1 2" key="1">
    <citation type="journal article" date="2019" name="Sci. Rep.">
        <title>Orb-weaving spider Araneus ventricosus genome elucidates the spidroin gene catalogue.</title>
        <authorList>
            <person name="Kono N."/>
            <person name="Nakamura H."/>
            <person name="Ohtoshi R."/>
            <person name="Moran D.A.P."/>
            <person name="Shinohara A."/>
            <person name="Yoshida Y."/>
            <person name="Fujiwara M."/>
            <person name="Mori M."/>
            <person name="Tomita M."/>
            <person name="Arakawa K."/>
        </authorList>
    </citation>
    <scope>NUCLEOTIDE SEQUENCE [LARGE SCALE GENOMIC DNA]</scope>
</reference>
<sequence>MFRQIPMRQTFFSLRRCPLRTNFPIPYFSVHDRVYGSHAKVHSSRRYADSYAAIRLPHHVHTRNCFGINYRLLTRARVAVTVNRVTSACLGIRGQSKNCRPDSSNTDVQVVISITGDDPIPPEGGMFRHRSG</sequence>
<name>A0A4Y2NQW8_ARAVE</name>
<keyword evidence="2" id="KW-1185">Reference proteome</keyword>
<proteinExistence type="predicted"/>
<protein>
    <submittedName>
        <fullName evidence="1">Uncharacterized protein</fullName>
    </submittedName>
</protein>
<dbReference type="AlphaFoldDB" id="A0A4Y2NQW8"/>
<accession>A0A4Y2NQW8</accession>
<comment type="caution">
    <text evidence="1">The sequence shown here is derived from an EMBL/GenBank/DDBJ whole genome shotgun (WGS) entry which is preliminary data.</text>
</comment>
<dbReference type="Proteomes" id="UP000499080">
    <property type="component" value="Unassembled WGS sequence"/>
</dbReference>
<evidence type="ECO:0000313" key="1">
    <source>
        <dbReference type="EMBL" id="GBN41233.1"/>
    </source>
</evidence>
<evidence type="ECO:0000313" key="2">
    <source>
        <dbReference type="Proteomes" id="UP000499080"/>
    </source>
</evidence>
<gene>
    <name evidence="1" type="ORF">AVEN_78758_1</name>
</gene>